<evidence type="ECO:0000256" key="4">
    <source>
        <dbReference type="ARBA" id="ARBA00022692"/>
    </source>
</evidence>
<dbReference type="InterPro" id="IPR000531">
    <property type="entry name" value="Beta-barrel_TonB"/>
</dbReference>
<feature type="signal peptide" evidence="10">
    <location>
        <begin position="1"/>
        <end position="19"/>
    </location>
</feature>
<dbReference type="FunFam" id="2.170.130.10:FF:000008">
    <property type="entry name" value="SusC/RagA family TonB-linked outer membrane protein"/>
    <property type="match status" value="1"/>
</dbReference>
<reference evidence="13 14" key="1">
    <citation type="submission" date="2019-02" db="EMBL/GenBank/DDBJ databases">
        <title>Isolation and identification of novel species under the genus Muribaculum.</title>
        <authorList>
            <person name="Miyake S."/>
            <person name="Ding Y."/>
            <person name="Low A."/>
            <person name="Soh M."/>
            <person name="Seedorf H."/>
        </authorList>
    </citation>
    <scope>NUCLEOTIDE SEQUENCE [LARGE SCALE GENOMIC DNA]</scope>
    <source>
        <strain evidence="13 14">TLL-A4</strain>
    </source>
</reference>
<evidence type="ECO:0000256" key="7">
    <source>
        <dbReference type="ARBA" id="ARBA00023237"/>
    </source>
</evidence>
<dbReference type="PROSITE" id="PS52016">
    <property type="entry name" value="TONB_DEPENDENT_REC_3"/>
    <property type="match status" value="1"/>
</dbReference>
<dbReference type="GO" id="GO:0009279">
    <property type="term" value="C:cell outer membrane"/>
    <property type="evidence" value="ECO:0007669"/>
    <property type="project" value="UniProtKB-SubCell"/>
</dbReference>
<protein>
    <submittedName>
        <fullName evidence="13">TonB-dependent receptor</fullName>
    </submittedName>
</protein>
<keyword evidence="5 9" id="KW-0798">TonB box</keyword>
<dbReference type="SUPFAM" id="SSF49464">
    <property type="entry name" value="Carboxypeptidase regulatory domain-like"/>
    <property type="match status" value="1"/>
</dbReference>
<sequence>MKKVIFILTMLLVSIGMSAQTHTVTGVVTDVDHEPMVGVSIIEKGTSNGAMTDLDGKFTLKVGPNATLRISYIGYETQDVKVGNKTSVNVVLKEDNLQLDEVVVVGYGTQKKSDVTGSVSSVSADDLKGLATTDAGAALQGKAAGVQILNTSGAPGAGASIRIRGYSSNSGNLGPLLIVDGLKVDNIQYLDPSMIESMEVLKDAASAAIYGAQAGNGVVLITTKNGAVKDGQPKVIYSFKAVNQRLGKTPEIFNAKDWIRYKELSGYDMKTICEANGVNYDNPQYDTDWIGEVFEPSWSTQHSVILQDGNEKGNFFTSINYVNNDGIVVGKKDTYQRLTAQLNAEYKIYDWIRVGTNTSIERWKTKSVPHQSAYGSMLAPALLLDPLTPVYWDSTDDFTTDMMTQYEKNPSHILIAPNGKYYATSKFQNDDNGNPLLQLDRIHSNNGGFTVRGTGFVDLMPFKGFIFTSRFSYRISQSNSHNYSEPYYMNGQAKATDYSISASANNNYYYQWENFANYNNDFGKHKVGAMVGMSYTQYKSDNVSASASGTEGAEILKGTGSKFQYLDYVNSASTTTKNIGNVINMSTSLSYFGRVMYAYDNRYNIQFNFRADAFDTSKLPAKKRWGHFPSVSAGWTASNESFVRDHINPDVLSLLKFRASWGRNGNINVLSGYPYAAPIAYNQAWYQYGDNPDLFYGSYPTRMANPDLRWETSEQFDFGIDMRFLNGRLSAGLDYYNKNTKDLLVTITPIPEVYANGTTIVNAGKVNNRGFEMELSWRDRIGDVSYSISGNMSTLRNRVISLYDDIDRISGSEGGVSGSNNLVSSAFEQGHSIWYFRAYDYVGVDKETGAPQFRNAAGEIVGSSELKTTDMTDIGSAIPRLTYGITLNVAWKGLDLTVFGTGVAGNKIYNVLYRADTPMRNSLRYYMENAWTPDNHNGSMPDMATVAQDRNFWGSSASMFNGAYFKIKQIQLGYTLPAKLTRKAYVKNLRFFVSLDDFFTFTKYPGMDPETATTSSSSGAGYDIGSYPTMKKVTFGATIGF</sequence>
<dbReference type="Gene3D" id="2.170.130.10">
    <property type="entry name" value="TonB-dependent receptor, plug domain"/>
    <property type="match status" value="1"/>
</dbReference>
<comment type="subcellular location">
    <subcellularLocation>
        <location evidence="1 8">Cell outer membrane</location>
        <topology evidence="1 8">Multi-pass membrane protein</topology>
    </subcellularLocation>
</comment>
<keyword evidence="3 8" id="KW-1134">Transmembrane beta strand</keyword>
<dbReference type="OrthoDB" id="1109428at2"/>
<evidence type="ECO:0000256" key="3">
    <source>
        <dbReference type="ARBA" id="ARBA00022452"/>
    </source>
</evidence>
<dbReference type="Gene3D" id="2.60.40.1120">
    <property type="entry name" value="Carboxypeptidase-like, regulatory domain"/>
    <property type="match status" value="1"/>
</dbReference>
<evidence type="ECO:0000256" key="9">
    <source>
        <dbReference type="RuleBase" id="RU003357"/>
    </source>
</evidence>
<keyword evidence="10" id="KW-0732">Signal</keyword>
<dbReference type="InterPro" id="IPR023997">
    <property type="entry name" value="TonB-dep_OMP_SusC/RagA_CS"/>
</dbReference>
<evidence type="ECO:0000256" key="10">
    <source>
        <dbReference type="SAM" id="SignalP"/>
    </source>
</evidence>
<dbReference type="EMBL" id="CP039393">
    <property type="protein sequence ID" value="QCD35769.1"/>
    <property type="molecule type" value="Genomic_DNA"/>
</dbReference>
<keyword evidence="6 8" id="KW-0472">Membrane</keyword>
<evidence type="ECO:0000313" key="14">
    <source>
        <dbReference type="Proteomes" id="UP000297031"/>
    </source>
</evidence>
<evidence type="ECO:0000256" key="1">
    <source>
        <dbReference type="ARBA" id="ARBA00004571"/>
    </source>
</evidence>
<accession>A0A4P7VQ06</accession>
<evidence type="ECO:0000259" key="11">
    <source>
        <dbReference type="Pfam" id="PF00593"/>
    </source>
</evidence>
<dbReference type="KEGG" id="mgod:E7746_07640"/>
<dbReference type="InterPro" id="IPR037066">
    <property type="entry name" value="Plug_dom_sf"/>
</dbReference>
<evidence type="ECO:0000256" key="8">
    <source>
        <dbReference type="PROSITE-ProRule" id="PRU01360"/>
    </source>
</evidence>
<proteinExistence type="inferred from homology"/>
<dbReference type="InterPro" id="IPR012910">
    <property type="entry name" value="Plug_dom"/>
</dbReference>
<keyword evidence="13" id="KW-0675">Receptor</keyword>
<dbReference type="NCBIfam" id="TIGR04057">
    <property type="entry name" value="SusC_RagA_signa"/>
    <property type="match status" value="1"/>
</dbReference>
<dbReference type="AlphaFoldDB" id="A0A4P7VQ06"/>
<feature type="chain" id="PRO_5021004672" evidence="10">
    <location>
        <begin position="20"/>
        <end position="1041"/>
    </location>
</feature>
<name>A0A4P7VQ06_9BACT</name>
<keyword evidence="14" id="KW-1185">Reference proteome</keyword>
<dbReference type="SUPFAM" id="SSF56935">
    <property type="entry name" value="Porins"/>
    <property type="match status" value="1"/>
</dbReference>
<evidence type="ECO:0000313" key="13">
    <source>
        <dbReference type="EMBL" id="QCD35769.1"/>
    </source>
</evidence>
<dbReference type="InterPro" id="IPR023996">
    <property type="entry name" value="TonB-dep_OMP_SusC/RagA"/>
</dbReference>
<dbReference type="Gene3D" id="2.40.170.20">
    <property type="entry name" value="TonB-dependent receptor, beta-barrel domain"/>
    <property type="match status" value="1"/>
</dbReference>
<keyword evidence="2 8" id="KW-0813">Transport</keyword>
<dbReference type="InterPro" id="IPR036942">
    <property type="entry name" value="Beta-barrel_TonB_sf"/>
</dbReference>
<keyword evidence="7 8" id="KW-0998">Cell outer membrane</keyword>
<dbReference type="InterPro" id="IPR039426">
    <property type="entry name" value="TonB-dep_rcpt-like"/>
</dbReference>
<evidence type="ECO:0000256" key="6">
    <source>
        <dbReference type="ARBA" id="ARBA00023136"/>
    </source>
</evidence>
<gene>
    <name evidence="13" type="ORF">E7746_07640</name>
</gene>
<evidence type="ECO:0000256" key="2">
    <source>
        <dbReference type="ARBA" id="ARBA00022448"/>
    </source>
</evidence>
<feature type="domain" description="TonB-dependent receptor-like beta-barrel" evidence="11">
    <location>
        <begin position="392"/>
        <end position="989"/>
    </location>
</feature>
<dbReference type="FunFam" id="2.60.40.1120:FF:000003">
    <property type="entry name" value="Outer membrane protein Omp121"/>
    <property type="match status" value="1"/>
</dbReference>
<comment type="similarity">
    <text evidence="8 9">Belongs to the TonB-dependent receptor family.</text>
</comment>
<feature type="domain" description="TonB-dependent receptor plug" evidence="12">
    <location>
        <begin position="111"/>
        <end position="218"/>
    </location>
</feature>
<dbReference type="Pfam" id="PF13715">
    <property type="entry name" value="CarbopepD_reg_2"/>
    <property type="match status" value="1"/>
</dbReference>
<evidence type="ECO:0000256" key="5">
    <source>
        <dbReference type="ARBA" id="ARBA00023077"/>
    </source>
</evidence>
<keyword evidence="4 8" id="KW-0812">Transmembrane</keyword>
<dbReference type="Pfam" id="PF00593">
    <property type="entry name" value="TonB_dep_Rec_b-barrel"/>
    <property type="match status" value="1"/>
</dbReference>
<organism evidence="13 14">
    <name type="scientific">Muribaculum gordoncarteri</name>
    <dbReference type="NCBI Taxonomy" id="2530390"/>
    <lineage>
        <taxon>Bacteria</taxon>
        <taxon>Pseudomonadati</taxon>
        <taxon>Bacteroidota</taxon>
        <taxon>Bacteroidia</taxon>
        <taxon>Bacteroidales</taxon>
        <taxon>Muribaculaceae</taxon>
        <taxon>Muribaculum</taxon>
    </lineage>
</organism>
<dbReference type="InterPro" id="IPR008969">
    <property type="entry name" value="CarboxyPept-like_regulatory"/>
</dbReference>
<dbReference type="NCBIfam" id="TIGR04056">
    <property type="entry name" value="OMP_RagA_SusC"/>
    <property type="match status" value="1"/>
</dbReference>
<evidence type="ECO:0000259" key="12">
    <source>
        <dbReference type="Pfam" id="PF07715"/>
    </source>
</evidence>
<dbReference type="Pfam" id="PF07715">
    <property type="entry name" value="Plug"/>
    <property type="match status" value="1"/>
</dbReference>
<dbReference type="Proteomes" id="UP000297031">
    <property type="component" value="Chromosome"/>
</dbReference>